<evidence type="ECO:0000313" key="4">
    <source>
        <dbReference type="Proteomes" id="UP000000305"/>
    </source>
</evidence>
<feature type="compositionally biased region" description="Polar residues" evidence="1">
    <location>
        <begin position="17"/>
        <end position="32"/>
    </location>
</feature>
<dbReference type="EMBL" id="GL732680">
    <property type="protein sequence ID" value="EFX67328.1"/>
    <property type="molecule type" value="Genomic_DNA"/>
</dbReference>
<dbReference type="HOGENOM" id="CLU_2111298_0_0_1"/>
<feature type="region of interest" description="Disordered" evidence="1">
    <location>
        <begin position="1"/>
        <end position="101"/>
    </location>
</feature>
<gene>
    <name evidence="3" type="ORF">DAPPUDRAFT_115537</name>
    <name evidence="2" type="ORF">DAPPUDRAFT_337159</name>
</gene>
<name>E9HLQ4_DAPPU</name>
<sequence length="115" mass="12474">MYGNSDEEKDNGPPSLDKTSSTEIDFENNSSEDGVAEPASAEPSSTNLPSAESSSTEANDGDDDEFPKVRRKIRPRRLMSSSSSESSSDEPPFAVADYRDASRTMRSVCVSVQRC</sequence>
<dbReference type="EMBL" id="GL733703">
    <property type="protein sequence ID" value="EFX62288.1"/>
    <property type="molecule type" value="Genomic_DNA"/>
</dbReference>
<reference evidence="3 4" key="1">
    <citation type="journal article" date="2011" name="Science">
        <title>The ecoresponsive genome of Daphnia pulex.</title>
        <authorList>
            <person name="Colbourne J.K."/>
            <person name="Pfrender M.E."/>
            <person name="Gilbert D."/>
            <person name="Thomas W.K."/>
            <person name="Tucker A."/>
            <person name="Oakley T.H."/>
            <person name="Tokishita S."/>
            <person name="Aerts A."/>
            <person name="Arnold G.J."/>
            <person name="Basu M.K."/>
            <person name="Bauer D.J."/>
            <person name="Caceres C.E."/>
            <person name="Carmel L."/>
            <person name="Casola C."/>
            <person name="Choi J.H."/>
            <person name="Detter J.C."/>
            <person name="Dong Q."/>
            <person name="Dusheyko S."/>
            <person name="Eads B.D."/>
            <person name="Frohlich T."/>
            <person name="Geiler-Samerotte K.A."/>
            <person name="Gerlach D."/>
            <person name="Hatcher P."/>
            <person name="Jogdeo S."/>
            <person name="Krijgsveld J."/>
            <person name="Kriventseva E.V."/>
            <person name="Kultz D."/>
            <person name="Laforsch C."/>
            <person name="Lindquist E."/>
            <person name="Lopez J."/>
            <person name="Manak J.R."/>
            <person name="Muller J."/>
            <person name="Pangilinan J."/>
            <person name="Patwardhan R.P."/>
            <person name="Pitluck S."/>
            <person name="Pritham E.J."/>
            <person name="Rechtsteiner A."/>
            <person name="Rho M."/>
            <person name="Rogozin I.B."/>
            <person name="Sakarya O."/>
            <person name="Salamov A."/>
            <person name="Schaack S."/>
            <person name="Shapiro H."/>
            <person name="Shiga Y."/>
            <person name="Skalitzky C."/>
            <person name="Smith Z."/>
            <person name="Souvorov A."/>
            <person name="Sung W."/>
            <person name="Tang Z."/>
            <person name="Tsuchiya D."/>
            <person name="Tu H."/>
            <person name="Vos H."/>
            <person name="Wang M."/>
            <person name="Wolf Y.I."/>
            <person name="Yamagata H."/>
            <person name="Yamada T."/>
            <person name="Ye Y."/>
            <person name="Shaw J.R."/>
            <person name="Andrews J."/>
            <person name="Crease T.J."/>
            <person name="Tang H."/>
            <person name="Lucas S.M."/>
            <person name="Robertson H.M."/>
            <person name="Bork P."/>
            <person name="Koonin E.V."/>
            <person name="Zdobnov E.M."/>
            <person name="Grigoriev I.V."/>
            <person name="Lynch M."/>
            <person name="Boore J.L."/>
        </authorList>
    </citation>
    <scope>NUCLEOTIDE SEQUENCE [LARGE SCALE GENOMIC DNA]</scope>
</reference>
<dbReference type="KEGG" id="dpx:DAPPUDRAFT_115537"/>
<dbReference type="KEGG" id="dpx:DAPPUDRAFT_337159"/>
<dbReference type="Proteomes" id="UP000000305">
    <property type="component" value="Unassembled WGS sequence"/>
</dbReference>
<accession>E9HLQ4</accession>
<dbReference type="AlphaFoldDB" id="E9HLQ4"/>
<evidence type="ECO:0000313" key="3">
    <source>
        <dbReference type="EMBL" id="EFX67328.1"/>
    </source>
</evidence>
<protein>
    <submittedName>
        <fullName evidence="3">Uncharacterized protein</fullName>
    </submittedName>
</protein>
<keyword evidence="4" id="KW-1185">Reference proteome</keyword>
<evidence type="ECO:0000256" key="1">
    <source>
        <dbReference type="SAM" id="MobiDB-lite"/>
    </source>
</evidence>
<evidence type="ECO:0000313" key="2">
    <source>
        <dbReference type="EMBL" id="EFX62288.1"/>
    </source>
</evidence>
<proteinExistence type="predicted"/>
<feature type="compositionally biased region" description="Polar residues" evidence="1">
    <location>
        <begin position="42"/>
        <end position="58"/>
    </location>
</feature>
<organism evidence="3 4">
    <name type="scientific">Daphnia pulex</name>
    <name type="common">Water flea</name>
    <dbReference type="NCBI Taxonomy" id="6669"/>
    <lineage>
        <taxon>Eukaryota</taxon>
        <taxon>Metazoa</taxon>
        <taxon>Ecdysozoa</taxon>
        <taxon>Arthropoda</taxon>
        <taxon>Crustacea</taxon>
        <taxon>Branchiopoda</taxon>
        <taxon>Diplostraca</taxon>
        <taxon>Cladocera</taxon>
        <taxon>Anomopoda</taxon>
        <taxon>Daphniidae</taxon>
        <taxon>Daphnia</taxon>
    </lineage>
</organism>